<dbReference type="PANTHER" id="PTHR12526">
    <property type="entry name" value="GLYCOSYLTRANSFERASE"/>
    <property type="match status" value="1"/>
</dbReference>
<dbReference type="Gene3D" id="3.40.50.2000">
    <property type="entry name" value="Glycogen Phosphorylase B"/>
    <property type="match status" value="2"/>
</dbReference>
<feature type="domain" description="Glycosyltransferase subfamily 4-like N-terminal" evidence="4">
    <location>
        <begin position="20"/>
        <end position="130"/>
    </location>
</feature>
<reference evidence="5" key="1">
    <citation type="submission" date="2022-06" db="EMBL/GenBank/DDBJ databases">
        <title>Genomic Encyclopedia of Archaeal and Bacterial Type Strains, Phase II (KMG-II): from individual species to whole genera.</title>
        <authorList>
            <person name="Goeker M."/>
        </authorList>
    </citation>
    <scope>NUCLEOTIDE SEQUENCE</scope>
    <source>
        <strain evidence="5">DSM 43935</strain>
    </source>
</reference>
<evidence type="ECO:0000259" key="4">
    <source>
        <dbReference type="Pfam" id="PF13439"/>
    </source>
</evidence>
<dbReference type="SUPFAM" id="SSF53756">
    <property type="entry name" value="UDP-Glycosyltransferase/glycogen phosphorylase"/>
    <property type="match status" value="1"/>
</dbReference>
<evidence type="ECO:0000259" key="3">
    <source>
        <dbReference type="Pfam" id="PF00534"/>
    </source>
</evidence>
<evidence type="ECO:0000256" key="2">
    <source>
        <dbReference type="ARBA" id="ARBA00022679"/>
    </source>
</evidence>
<dbReference type="InterPro" id="IPR028098">
    <property type="entry name" value="Glyco_trans_4-like_N"/>
</dbReference>
<dbReference type="EMBL" id="JAMTCK010000001">
    <property type="protein sequence ID" value="MCP2163516.1"/>
    <property type="molecule type" value="Genomic_DNA"/>
</dbReference>
<keyword evidence="2" id="KW-0808">Transferase</keyword>
<keyword evidence="6" id="KW-1185">Reference proteome</keyword>
<protein>
    <submittedName>
        <fullName evidence="5">Glycosyltransferase involved in cell wall bisynthesis</fullName>
    </submittedName>
</protein>
<sequence>MALRVLINTGPWLPVPPSGYGGIENMVAALVPELRRRGVRVVLASVGESQLPVDELVHVHQRPQFAALQQPYNRVMGVANAHMHLVARQLLQRDDIDLVHDHMEAAGPTVLSAMDGHAPPVLHTLHWDLAKHPDLYGTFASERVFVNGVSSAQLARAPAALRARSLGHVHLATPLARYADRRVTPAKVDYLVVLGRITPGKGQHVAARLAHRIAVDVVLAGPVGPHHDPPALARALAEDPDARQNPDVAYWCDQVRQHVDGHRVRWIGSVSSAERDQLVAHALATLFPLCWEEPGGTAVVESLALGTPVVGYARGCLPELVEHGHTGLLAAPDDEDGLAALVRRARTLSPADCRRTAARRFSPAVMADGYCRLYERVLSGR</sequence>
<comment type="caution">
    <text evidence="5">The sequence shown here is derived from an EMBL/GenBank/DDBJ whole genome shotgun (WGS) entry which is preliminary data.</text>
</comment>
<dbReference type="Pfam" id="PF13439">
    <property type="entry name" value="Glyco_transf_4"/>
    <property type="match status" value="1"/>
</dbReference>
<gene>
    <name evidence="5" type="ORF">LX83_000356</name>
</gene>
<dbReference type="InterPro" id="IPR001296">
    <property type="entry name" value="Glyco_trans_1"/>
</dbReference>
<dbReference type="AlphaFoldDB" id="A0AAE3G882"/>
<organism evidence="5 6">
    <name type="scientific">Goodfellowiella coeruleoviolacea</name>
    <dbReference type="NCBI Taxonomy" id="334858"/>
    <lineage>
        <taxon>Bacteria</taxon>
        <taxon>Bacillati</taxon>
        <taxon>Actinomycetota</taxon>
        <taxon>Actinomycetes</taxon>
        <taxon>Pseudonocardiales</taxon>
        <taxon>Pseudonocardiaceae</taxon>
        <taxon>Goodfellowiella</taxon>
    </lineage>
</organism>
<dbReference type="Pfam" id="PF00534">
    <property type="entry name" value="Glycos_transf_1"/>
    <property type="match status" value="1"/>
</dbReference>
<accession>A0AAE3G882</accession>
<keyword evidence="1" id="KW-0328">Glycosyltransferase</keyword>
<evidence type="ECO:0000313" key="6">
    <source>
        <dbReference type="Proteomes" id="UP001206128"/>
    </source>
</evidence>
<feature type="domain" description="Glycosyl transferase family 1" evidence="3">
    <location>
        <begin position="185"/>
        <end position="346"/>
    </location>
</feature>
<dbReference type="GO" id="GO:0016757">
    <property type="term" value="F:glycosyltransferase activity"/>
    <property type="evidence" value="ECO:0007669"/>
    <property type="project" value="UniProtKB-KW"/>
</dbReference>
<evidence type="ECO:0000313" key="5">
    <source>
        <dbReference type="EMBL" id="MCP2163516.1"/>
    </source>
</evidence>
<dbReference type="RefSeq" id="WP_253766222.1">
    <property type="nucleotide sequence ID" value="NZ_JAMTCK010000001.1"/>
</dbReference>
<dbReference type="PANTHER" id="PTHR12526:SF595">
    <property type="entry name" value="BLL5217 PROTEIN"/>
    <property type="match status" value="1"/>
</dbReference>
<proteinExistence type="predicted"/>
<dbReference type="Proteomes" id="UP001206128">
    <property type="component" value="Unassembled WGS sequence"/>
</dbReference>
<name>A0AAE3G882_9PSEU</name>
<evidence type="ECO:0000256" key="1">
    <source>
        <dbReference type="ARBA" id="ARBA00022676"/>
    </source>
</evidence>